<protein>
    <recommendedName>
        <fullName evidence="1">RickCE N-terminal domain-containing protein</fullName>
    </recommendedName>
</protein>
<dbReference type="InterPro" id="IPR054022">
    <property type="entry name" value="RickCE_N"/>
</dbReference>
<proteinExistence type="predicted"/>
<dbReference type="AlphaFoldDB" id="A0A510G8C8"/>
<accession>A0A510G8C8</accession>
<evidence type="ECO:0000313" key="3">
    <source>
        <dbReference type="Proteomes" id="UP000321183"/>
    </source>
</evidence>
<keyword evidence="3" id="KW-1185">Reference proteome</keyword>
<dbReference type="EMBL" id="AP019563">
    <property type="protein sequence ID" value="BBJ32108.1"/>
    <property type="molecule type" value="Genomic_DNA"/>
</dbReference>
<evidence type="ECO:0000313" key="2">
    <source>
        <dbReference type="EMBL" id="BBJ32108.1"/>
    </source>
</evidence>
<name>A0A510G8C8_9RICK</name>
<feature type="domain" description="RickCE N-terminal" evidence="1">
    <location>
        <begin position="1"/>
        <end position="45"/>
    </location>
</feature>
<evidence type="ECO:0000259" key="1">
    <source>
        <dbReference type="Pfam" id="PF22189"/>
    </source>
</evidence>
<dbReference type="Pfam" id="PF22189">
    <property type="entry name" value="RickCE_N"/>
    <property type="match status" value="1"/>
</dbReference>
<sequence length="52" mass="5815">MEKVDHGFFTNEADQNLAIADGIVPKDKTTTITDISLVTSVFNNLVYDREID</sequence>
<dbReference type="KEGG" id="ras:RAS_12170"/>
<reference evidence="2 3" key="1">
    <citation type="submission" date="2019-04" db="EMBL/GenBank/DDBJ databases">
        <title>Draft genome sequence of Rickettsia asiatica Maytaro1284.</title>
        <authorList>
            <person name="Thu M."/>
            <person name="Qiu Y."/>
            <person name="Nakao R."/>
        </authorList>
    </citation>
    <scope>NUCLEOTIDE SEQUENCE [LARGE SCALE GENOMIC DNA]</scope>
    <source>
        <strain evidence="2 3">Maytaro1284</strain>
    </source>
</reference>
<gene>
    <name evidence="2" type="ORF">RAS_12170</name>
</gene>
<organism evidence="2 3">
    <name type="scientific">Rickettsia asiatica</name>
    <dbReference type="NCBI Taxonomy" id="238800"/>
    <lineage>
        <taxon>Bacteria</taxon>
        <taxon>Pseudomonadati</taxon>
        <taxon>Pseudomonadota</taxon>
        <taxon>Alphaproteobacteria</taxon>
        <taxon>Rickettsiales</taxon>
        <taxon>Rickettsiaceae</taxon>
        <taxon>Rickettsieae</taxon>
        <taxon>Rickettsia</taxon>
        <taxon>spotted fever group</taxon>
    </lineage>
</organism>
<dbReference type="Proteomes" id="UP000321183">
    <property type="component" value="Chromosome"/>
</dbReference>